<organism evidence="1 2">
    <name type="scientific">Petrolisthes cinctipes</name>
    <name type="common">Flat porcelain crab</name>
    <dbReference type="NCBI Taxonomy" id="88211"/>
    <lineage>
        <taxon>Eukaryota</taxon>
        <taxon>Metazoa</taxon>
        <taxon>Ecdysozoa</taxon>
        <taxon>Arthropoda</taxon>
        <taxon>Crustacea</taxon>
        <taxon>Multicrustacea</taxon>
        <taxon>Malacostraca</taxon>
        <taxon>Eumalacostraca</taxon>
        <taxon>Eucarida</taxon>
        <taxon>Decapoda</taxon>
        <taxon>Pleocyemata</taxon>
        <taxon>Anomura</taxon>
        <taxon>Galatheoidea</taxon>
        <taxon>Porcellanidae</taxon>
        <taxon>Petrolisthes</taxon>
    </lineage>
</organism>
<protein>
    <submittedName>
        <fullName evidence="1">Uncharacterized protein</fullName>
    </submittedName>
</protein>
<accession>A0AAE1EXL6</accession>
<comment type="caution">
    <text evidence="1">The sequence shown here is derived from an EMBL/GenBank/DDBJ whole genome shotgun (WGS) entry which is preliminary data.</text>
</comment>
<dbReference type="Proteomes" id="UP001286313">
    <property type="component" value="Unassembled WGS sequence"/>
</dbReference>
<keyword evidence="2" id="KW-1185">Reference proteome</keyword>
<proteinExistence type="predicted"/>
<name>A0AAE1EXL6_PETCI</name>
<gene>
    <name evidence="1" type="ORF">Pcinc_030999</name>
</gene>
<evidence type="ECO:0000313" key="2">
    <source>
        <dbReference type="Proteomes" id="UP001286313"/>
    </source>
</evidence>
<dbReference type="AlphaFoldDB" id="A0AAE1EXL6"/>
<evidence type="ECO:0000313" key="1">
    <source>
        <dbReference type="EMBL" id="KAK3863209.1"/>
    </source>
</evidence>
<reference evidence="1" key="1">
    <citation type="submission" date="2023-10" db="EMBL/GenBank/DDBJ databases">
        <title>Genome assemblies of two species of porcelain crab, Petrolisthes cinctipes and Petrolisthes manimaculis (Anomura: Porcellanidae).</title>
        <authorList>
            <person name="Angst P."/>
        </authorList>
    </citation>
    <scope>NUCLEOTIDE SEQUENCE</scope>
    <source>
        <strain evidence="1">PB745_01</strain>
        <tissue evidence="1">Gill</tissue>
    </source>
</reference>
<dbReference type="EMBL" id="JAWQEG010004059">
    <property type="protein sequence ID" value="KAK3863209.1"/>
    <property type="molecule type" value="Genomic_DNA"/>
</dbReference>
<sequence>MEAISQFLPDANEEARYLYYVVPVQRANSDAFTSAVKALVARVQQKDVTIDLDYDVDNDPTGESDTIQVNIDMDSAEFTGDDMPSQLDTWIPCLNY</sequence>